<keyword evidence="2" id="KW-0479">Metal-binding</keyword>
<evidence type="ECO:0000256" key="4">
    <source>
        <dbReference type="ARBA" id="ARBA00022833"/>
    </source>
</evidence>
<keyword evidence="3" id="KW-0863">Zinc-finger</keyword>
<dbReference type="RefSeq" id="XP_065665630.1">
    <property type="nucleotide sequence ID" value="XM_065809558.1"/>
</dbReference>
<accession>A0ABM4CUL0</accession>
<evidence type="ECO:0000256" key="1">
    <source>
        <dbReference type="ARBA" id="ARBA00004123"/>
    </source>
</evidence>
<dbReference type="PANTHER" id="PTHR46481">
    <property type="entry name" value="ZINC FINGER BED DOMAIN-CONTAINING PROTEIN 4"/>
    <property type="match status" value="1"/>
</dbReference>
<dbReference type="InterPro" id="IPR012337">
    <property type="entry name" value="RNaseH-like_sf"/>
</dbReference>
<proteinExistence type="predicted"/>
<dbReference type="SUPFAM" id="SSF53098">
    <property type="entry name" value="Ribonuclease H-like"/>
    <property type="match status" value="1"/>
</dbReference>
<keyword evidence="4" id="KW-0862">Zinc</keyword>
<organism evidence="7 8">
    <name type="scientific">Hydra vulgaris</name>
    <name type="common">Hydra</name>
    <name type="synonym">Hydra attenuata</name>
    <dbReference type="NCBI Taxonomy" id="6087"/>
    <lineage>
        <taxon>Eukaryota</taxon>
        <taxon>Metazoa</taxon>
        <taxon>Cnidaria</taxon>
        <taxon>Hydrozoa</taxon>
        <taxon>Hydroidolina</taxon>
        <taxon>Anthoathecata</taxon>
        <taxon>Aplanulata</taxon>
        <taxon>Hydridae</taxon>
        <taxon>Hydra</taxon>
    </lineage>
</organism>
<sequence>MSKNNTFSPIEYAAPISDLMNLTKKRVDKRKTIDEQDPADHNDSDTSSSFSSGQTEIEVDAQSIEEAAKTTYEYYSIEEETSKWICNQCNSNRPKKYSCKTSKSILDYHLEHDHKIITPKKKKNYEWLIKRILSITTDGWKSCQNYSYISATAHFISDKTNFISFCLGFAYLNGRHDADNLKEALLKIVEKFKVDDKIMSIVSDNASNVRNCLNSLKVCLNIQSIRCMGHVLQLFVKNVIDLVEEDEKDSSSKFFFIARTLTKCRKIVTSFNHSSQLNDLLEESQTRQGVEKNHILHLIQDVKTRWHSTFLMAERMLKLHTYVKDIFNSKQQYKDMRKYLLDEDEMVNLKETVNALLGFNQVSVLLSGDRYATCSLIIPSIKYLEKQLSKNKSETPPLIVILKSHLLESLQTYKDSYELENNSFLLCATFLDPN</sequence>
<reference evidence="8" key="1">
    <citation type="submission" date="2025-08" db="UniProtKB">
        <authorList>
            <consortium name="RefSeq"/>
        </authorList>
    </citation>
    <scope>IDENTIFICATION</scope>
</reference>
<comment type="subcellular location">
    <subcellularLocation>
        <location evidence="1">Nucleus</location>
    </subcellularLocation>
</comment>
<feature type="compositionally biased region" description="Basic and acidic residues" evidence="6">
    <location>
        <begin position="30"/>
        <end position="44"/>
    </location>
</feature>
<keyword evidence="5" id="KW-0539">Nucleus</keyword>
<dbReference type="InterPro" id="IPR052035">
    <property type="entry name" value="ZnF_BED_domain_contain"/>
</dbReference>
<protein>
    <submittedName>
        <fullName evidence="8">Uncharacterized protein LOC136087052</fullName>
    </submittedName>
</protein>
<evidence type="ECO:0000256" key="2">
    <source>
        <dbReference type="ARBA" id="ARBA00022723"/>
    </source>
</evidence>
<evidence type="ECO:0000256" key="3">
    <source>
        <dbReference type="ARBA" id="ARBA00022771"/>
    </source>
</evidence>
<evidence type="ECO:0000313" key="7">
    <source>
        <dbReference type="Proteomes" id="UP001652625"/>
    </source>
</evidence>
<evidence type="ECO:0000313" key="8">
    <source>
        <dbReference type="RefSeq" id="XP_065665630.1"/>
    </source>
</evidence>
<evidence type="ECO:0000256" key="6">
    <source>
        <dbReference type="SAM" id="MobiDB-lite"/>
    </source>
</evidence>
<feature type="region of interest" description="Disordered" evidence="6">
    <location>
        <begin position="27"/>
        <end position="56"/>
    </location>
</feature>
<dbReference type="Proteomes" id="UP001652625">
    <property type="component" value="Chromosome 11"/>
</dbReference>
<gene>
    <name evidence="8" type="primary">LOC136087052</name>
</gene>
<keyword evidence="7" id="KW-1185">Reference proteome</keyword>
<name>A0ABM4CUL0_HYDVU</name>
<dbReference type="GeneID" id="136087052"/>
<dbReference type="PANTHER" id="PTHR46481:SF10">
    <property type="entry name" value="ZINC FINGER BED DOMAIN-CONTAINING PROTEIN 39"/>
    <property type="match status" value="1"/>
</dbReference>
<evidence type="ECO:0000256" key="5">
    <source>
        <dbReference type="ARBA" id="ARBA00023242"/>
    </source>
</evidence>